<proteinExistence type="predicted"/>
<organism evidence="1 2">
    <name type="scientific">Acidiluteibacter ferrifornacis</name>
    <dbReference type="NCBI Taxonomy" id="2692424"/>
    <lineage>
        <taxon>Bacteria</taxon>
        <taxon>Pseudomonadati</taxon>
        <taxon>Bacteroidota</taxon>
        <taxon>Flavobacteriia</taxon>
        <taxon>Flavobacteriales</taxon>
        <taxon>Cryomorphaceae</taxon>
        <taxon>Acidiluteibacter</taxon>
    </lineage>
</organism>
<dbReference type="Proteomes" id="UP000470771">
    <property type="component" value="Unassembled WGS sequence"/>
</dbReference>
<keyword evidence="2" id="KW-1185">Reference proteome</keyword>
<protein>
    <submittedName>
        <fullName evidence="1">Uncharacterized protein</fullName>
    </submittedName>
</protein>
<dbReference type="EMBL" id="WWNE01000012">
    <property type="protein sequence ID" value="NBG67085.1"/>
    <property type="molecule type" value="Genomic_DNA"/>
</dbReference>
<gene>
    <name evidence="1" type="ORF">GQN54_13230</name>
</gene>
<sequence>MAPQIDSGSTFYFTTDSGLKYEVKFGRKSTNIFNVSIVFGVLNDEFDGEEYALTNRGEVYKVMATLVEVVRYYKSRHPKISEFEFSGEPTNENDDKEGAKRLRLYSRYLTYIFDSKKWKRDDSEGKIRMIRI</sequence>
<evidence type="ECO:0000313" key="1">
    <source>
        <dbReference type="EMBL" id="NBG67085.1"/>
    </source>
</evidence>
<reference evidence="1 2" key="1">
    <citation type="submission" date="2019-12" db="EMBL/GenBank/DDBJ databases">
        <authorList>
            <person name="Zhao J."/>
        </authorList>
    </citation>
    <scope>NUCLEOTIDE SEQUENCE [LARGE SCALE GENOMIC DNA]</scope>
    <source>
        <strain evidence="1 2">S-15</strain>
    </source>
</reference>
<dbReference type="AlphaFoldDB" id="A0A6N9NRN8"/>
<comment type="caution">
    <text evidence="1">The sequence shown here is derived from an EMBL/GenBank/DDBJ whole genome shotgun (WGS) entry which is preliminary data.</text>
</comment>
<name>A0A6N9NRN8_9FLAO</name>
<dbReference type="RefSeq" id="WP_160634033.1">
    <property type="nucleotide sequence ID" value="NZ_WWNE01000012.1"/>
</dbReference>
<evidence type="ECO:0000313" key="2">
    <source>
        <dbReference type="Proteomes" id="UP000470771"/>
    </source>
</evidence>
<accession>A0A6N9NRN8</accession>